<dbReference type="AlphaFoldDB" id="A0AAW1M3H8"/>
<protein>
    <submittedName>
        <fullName evidence="2">Uncharacterized protein</fullName>
    </submittedName>
</protein>
<keyword evidence="3" id="KW-1185">Reference proteome</keyword>
<gene>
    <name evidence="2" type="ORF">RND81_03G014900</name>
</gene>
<name>A0AAW1M3H8_SAPOF</name>
<feature type="region of interest" description="Disordered" evidence="1">
    <location>
        <begin position="165"/>
        <end position="195"/>
    </location>
</feature>
<dbReference type="EMBL" id="JBDFQZ010000003">
    <property type="protein sequence ID" value="KAK9740143.1"/>
    <property type="molecule type" value="Genomic_DNA"/>
</dbReference>
<feature type="region of interest" description="Disordered" evidence="1">
    <location>
        <begin position="1"/>
        <end position="40"/>
    </location>
</feature>
<accession>A0AAW1M3H8</accession>
<dbReference type="Proteomes" id="UP001443914">
    <property type="component" value="Unassembled WGS sequence"/>
</dbReference>
<feature type="compositionally biased region" description="Polar residues" evidence="1">
    <location>
        <begin position="23"/>
        <end position="38"/>
    </location>
</feature>
<evidence type="ECO:0000313" key="3">
    <source>
        <dbReference type="Proteomes" id="UP001443914"/>
    </source>
</evidence>
<sequence>MKTNRKPPLARSPMHLRTRRALQPSNINTPLRTPSATFTKPEMKASEINRKISCELSALSKMVQVELGAMNAKNSTTSTPILGSAFERGRFYDEYTARRNERLRKKQIESIEVIEPKMVYNLGVKLETAKKKDIRKKTESLKKSVAVSYSVDRSQHSRYALRSTVKKPPLPVPMNVEEKMTMTRAAASRSRRNKG</sequence>
<dbReference type="PANTHER" id="PTHR37259">
    <property type="entry name" value="OS07G0474300 PROTEIN"/>
    <property type="match status" value="1"/>
</dbReference>
<evidence type="ECO:0000313" key="2">
    <source>
        <dbReference type="EMBL" id="KAK9740143.1"/>
    </source>
</evidence>
<proteinExistence type="predicted"/>
<comment type="caution">
    <text evidence="2">The sequence shown here is derived from an EMBL/GenBank/DDBJ whole genome shotgun (WGS) entry which is preliminary data.</text>
</comment>
<reference evidence="2" key="1">
    <citation type="submission" date="2024-03" db="EMBL/GenBank/DDBJ databases">
        <title>WGS assembly of Saponaria officinalis var. Norfolk2.</title>
        <authorList>
            <person name="Jenkins J."/>
            <person name="Shu S."/>
            <person name="Grimwood J."/>
            <person name="Barry K."/>
            <person name="Goodstein D."/>
            <person name="Schmutz J."/>
            <person name="Leebens-Mack J."/>
            <person name="Osbourn A."/>
        </authorList>
    </citation>
    <scope>NUCLEOTIDE SEQUENCE [LARGE SCALE GENOMIC DNA]</scope>
    <source>
        <strain evidence="2">JIC</strain>
    </source>
</reference>
<evidence type="ECO:0000256" key="1">
    <source>
        <dbReference type="SAM" id="MobiDB-lite"/>
    </source>
</evidence>
<dbReference type="PANTHER" id="PTHR37259:SF2">
    <property type="entry name" value="OS07G0474300 PROTEIN"/>
    <property type="match status" value="1"/>
</dbReference>
<organism evidence="2 3">
    <name type="scientific">Saponaria officinalis</name>
    <name type="common">Common soapwort</name>
    <name type="synonym">Lychnis saponaria</name>
    <dbReference type="NCBI Taxonomy" id="3572"/>
    <lineage>
        <taxon>Eukaryota</taxon>
        <taxon>Viridiplantae</taxon>
        <taxon>Streptophyta</taxon>
        <taxon>Embryophyta</taxon>
        <taxon>Tracheophyta</taxon>
        <taxon>Spermatophyta</taxon>
        <taxon>Magnoliopsida</taxon>
        <taxon>eudicotyledons</taxon>
        <taxon>Gunneridae</taxon>
        <taxon>Pentapetalae</taxon>
        <taxon>Caryophyllales</taxon>
        <taxon>Caryophyllaceae</taxon>
        <taxon>Caryophylleae</taxon>
        <taxon>Saponaria</taxon>
    </lineage>
</organism>